<reference evidence="2" key="1">
    <citation type="submission" date="2023-10" db="EMBL/GenBank/DDBJ databases">
        <authorList>
            <person name="Chen Y."/>
            <person name="Shah S."/>
            <person name="Dougan E. K."/>
            <person name="Thang M."/>
            <person name="Chan C."/>
        </authorList>
    </citation>
    <scope>NUCLEOTIDE SEQUENCE [LARGE SCALE GENOMIC DNA]</scope>
</reference>
<dbReference type="Proteomes" id="UP001189429">
    <property type="component" value="Unassembled WGS sequence"/>
</dbReference>
<evidence type="ECO:0000313" key="3">
    <source>
        <dbReference type="Proteomes" id="UP001189429"/>
    </source>
</evidence>
<keyword evidence="3" id="KW-1185">Reference proteome</keyword>
<name>A0ABN9WHT4_9DINO</name>
<dbReference type="SUPFAM" id="SSF48431">
    <property type="entry name" value="Lipovitellin-phosvitin complex, superhelical domain"/>
    <property type="match status" value="1"/>
</dbReference>
<feature type="domain" description="RNA-editing substrate-binding complex 6 protein" evidence="1">
    <location>
        <begin position="35"/>
        <end position="262"/>
    </location>
</feature>
<proteinExistence type="predicted"/>
<protein>
    <recommendedName>
        <fullName evidence="1">RNA-editing substrate-binding complex 6 protein domain-containing protein</fullName>
    </recommendedName>
</protein>
<gene>
    <name evidence="2" type="ORF">PCOR1329_LOCUS67477</name>
</gene>
<dbReference type="InterPro" id="IPR011030">
    <property type="entry name" value="Lipovitellin_superhlx_dom"/>
</dbReference>
<dbReference type="Pfam" id="PF26188">
    <property type="entry name" value="RESC6"/>
    <property type="match status" value="1"/>
</dbReference>
<dbReference type="PANTHER" id="PTHR21228">
    <property type="entry name" value="FAST LEU-RICH DOMAIN-CONTAINING"/>
    <property type="match status" value="1"/>
</dbReference>
<dbReference type="InterPro" id="IPR058917">
    <property type="entry name" value="RESC6_dom"/>
</dbReference>
<accession>A0ABN9WHT4</accession>
<dbReference type="InterPro" id="IPR050870">
    <property type="entry name" value="FAST_kinase"/>
</dbReference>
<comment type="caution">
    <text evidence="2">The sequence shown here is derived from an EMBL/GenBank/DDBJ whole genome shotgun (WGS) entry which is preliminary data.</text>
</comment>
<organism evidence="2 3">
    <name type="scientific">Prorocentrum cordatum</name>
    <dbReference type="NCBI Taxonomy" id="2364126"/>
    <lineage>
        <taxon>Eukaryota</taxon>
        <taxon>Sar</taxon>
        <taxon>Alveolata</taxon>
        <taxon>Dinophyceae</taxon>
        <taxon>Prorocentrales</taxon>
        <taxon>Prorocentraceae</taxon>
        <taxon>Prorocentrum</taxon>
    </lineage>
</organism>
<evidence type="ECO:0000313" key="2">
    <source>
        <dbReference type="EMBL" id="CAK0886031.1"/>
    </source>
</evidence>
<dbReference type="EMBL" id="CAUYUJ010018746">
    <property type="protein sequence ID" value="CAK0886031.1"/>
    <property type="molecule type" value="Genomic_DNA"/>
</dbReference>
<dbReference type="PANTHER" id="PTHR21228:SF40">
    <property type="entry name" value="LD45607P"/>
    <property type="match status" value="1"/>
</dbReference>
<sequence>MNLVNLSTAIHRLAKITANDPRAQAVLRQHPALEELQAAIASALEVLEPGEVQPQSLSNVVWSLATMRLLNWSLLQVVAALAMTNISLFKPFELSTMLWAFAKLVSTDHGEPGSNVKPFFHVAANHITKHVQDFGFRCLATTAWAFATARQRHARFFRSIAAQMIPMVHAANCQEMANTAWAFGTTDFHDDQLFTALAERALMQLHDFKPQELSNLLWGFATNGFFHEGLFASSGLAAQRMNLQAQHLANILWAFARVQPRHHATQATTLSLLPLCISQLESFKPQETGT</sequence>
<evidence type="ECO:0000259" key="1">
    <source>
        <dbReference type="Pfam" id="PF26188"/>
    </source>
</evidence>